<name>A0A3N0Z1J4_ANAGA</name>
<gene>
    <name evidence="2" type="ORF">DPX16_6634</name>
</gene>
<evidence type="ECO:0000313" key="2">
    <source>
        <dbReference type="EMBL" id="ROL52405.1"/>
    </source>
</evidence>
<dbReference type="EMBL" id="RJVU01016178">
    <property type="protein sequence ID" value="ROL52405.1"/>
    <property type="molecule type" value="Genomic_DNA"/>
</dbReference>
<evidence type="ECO:0000313" key="3">
    <source>
        <dbReference type="Proteomes" id="UP000281406"/>
    </source>
</evidence>
<feature type="region of interest" description="Disordered" evidence="1">
    <location>
        <begin position="68"/>
        <end position="122"/>
    </location>
</feature>
<dbReference type="AlphaFoldDB" id="A0A3N0Z1J4"/>
<reference evidence="2 3" key="1">
    <citation type="submission" date="2018-10" db="EMBL/GenBank/DDBJ databases">
        <title>Genome assembly for a Yunnan-Guizhou Plateau 3E fish, Anabarilius grahami (Regan), and its evolutionary and genetic applications.</title>
        <authorList>
            <person name="Jiang W."/>
        </authorList>
    </citation>
    <scope>NUCLEOTIDE SEQUENCE [LARGE SCALE GENOMIC DNA]</scope>
    <source>
        <strain evidence="2">AG-KIZ</strain>
        <tissue evidence="2">Muscle</tissue>
    </source>
</reference>
<feature type="region of interest" description="Disordered" evidence="1">
    <location>
        <begin position="168"/>
        <end position="204"/>
    </location>
</feature>
<protein>
    <submittedName>
        <fullName evidence="2">Uncharacterized protein</fullName>
    </submittedName>
</protein>
<organism evidence="2 3">
    <name type="scientific">Anabarilius grahami</name>
    <name type="common">Kanglang fish</name>
    <name type="synonym">Barilius grahami</name>
    <dbReference type="NCBI Taxonomy" id="495550"/>
    <lineage>
        <taxon>Eukaryota</taxon>
        <taxon>Metazoa</taxon>
        <taxon>Chordata</taxon>
        <taxon>Craniata</taxon>
        <taxon>Vertebrata</taxon>
        <taxon>Euteleostomi</taxon>
        <taxon>Actinopterygii</taxon>
        <taxon>Neopterygii</taxon>
        <taxon>Teleostei</taxon>
        <taxon>Ostariophysi</taxon>
        <taxon>Cypriniformes</taxon>
        <taxon>Xenocyprididae</taxon>
        <taxon>Xenocypridinae</taxon>
        <taxon>Xenocypridinae incertae sedis</taxon>
        <taxon>Anabarilius</taxon>
    </lineage>
</organism>
<comment type="caution">
    <text evidence="2">The sequence shown here is derived from an EMBL/GenBank/DDBJ whole genome shotgun (WGS) entry which is preliminary data.</text>
</comment>
<evidence type="ECO:0000256" key="1">
    <source>
        <dbReference type="SAM" id="MobiDB-lite"/>
    </source>
</evidence>
<feature type="compositionally biased region" description="Pro residues" evidence="1">
    <location>
        <begin position="184"/>
        <end position="204"/>
    </location>
</feature>
<feature type="compositionally biased region" description="Low complexity" evidence="1">
    <location>
        <begin position="168"/>
        <end position="183"/>
    </location>
</feature>
<proteinExistence type="predicted"/>
<dbReference type="Proteomes" id="UP000281406">
    <property type="component" value="Unassembled WGS sequence"/>
</dbReference>
<accession>A0A3N0Z1J4</accession>
<keyword evidence="3" id="KW-1185">Reference proteome</keyword>
<sequence length="324" mass="35367">MQITKPFSQIHVFVVYTETIMPFSHLSPIPTNPDNSHYHASLTVMIGTGLNWRDAVIWCLESAYPRSRTQLDPEPVPPPLTTEDRELQPAQRQPVPEDKRSVRTLAPEEEPPSESDQGCEPTTSVAEGIFVEIESEDWLMDFSYEIDVSLHASLAVVSGLWVCAVRRSSSSPPGSCRPSVTIPSPAPVTIPTPSPCPPPKPSPSPVQAARSCLLGFLSHQTSHLSTLHFPSSPLPPVHTQQSQHLSAISLISSSINASTKYMVVWACHSRLNLYRTTDLSIELSRPSPSVICASSFACLQPFSHLSLIPANPDKTLILITVITG</sequence>